<feature type="region of interest" description="Disordered" evidence="2">
    <location>
        <begin position="35"/>
        <end position="127"/>
    </location>
</feature>
<dbReference type="RefSeq" id="WP_224196998.1">
    <property type="nucleotide sequence ID" value="NZ_JAIRAU010000056.1"/>
</dbReference>
<accession>A0ABS7U3X9</accession>
<dbReference type="InterPro" id="IPR028974">
    <property type="entry name" value="TSP_type-3_rpt"/>
</dbReference>
<keyword evidence="1" id="KW-0732">Signal</keyword>
<dbReference type="SUPFAM" id="SSF103647">
    <property type="entry name" value="TSP type-3 repeat"/>
    <property type="match status" value="1"/>
</dbReference>
<name>A0ABS7U3X9_9BACT</name>
<dbReference type="InterPro" id="IPR003367">
    <property type="entry name" value="Thrombospondin_3-like_rpt"/>
</dbReference>
<evidence type="ECO:0000313" key="4">
    <source>
        <dbReference type="Proteomes" id="UP001139031"/>
    </source>
</evidence>
<dbReference type="Gene3D" id="4.10.1080.10">
    <property type="entry name" value="TSP type-3 repeat"/>
    <property type="match status" value="1"/>
</dbReference>
<protein>
    <submittedName>
        <fullName evidence="3">Thrombospondin type 3 repeat-containing protein</fullName>
    </submittedName>
</protein>
<keyword evidence="4" id="KW-1185">Reference proteome</keyword>
<reference evidence="3" key="1">
    <citation type="submission" date="2021-08" db="EMBL/GenBank/DDBJ databases">
        <authorList>
            <person name="Stevens D.C."/>
        </authorList>
    </citation>
    <scope>NUCLEOTIDE SEQUENCE</scope>
    <source>
        <strain evidence="3">DSM 53165</strain>
    </source>
</reference>
<dbReference type="PROSITE" id="PS51257">
    <property type="entry name" value="PROKAR_LIPOPROTEIN"/>
    <property type="match status" value="1"/>
</dbReference>
<comment type="caution">
    <text evidence="3">The sequence shown here is derived from an EMBL/GenBank/DDBJ whole genome shotgun (WGS) entry which is preliminary data.</text>
</comment>
<evidence type="ECO:0000256" key="2">
    <source>
        <dbReference type="SAM" id="MobiDB-lite"/>
    </source>
</evidence>
<organism evidence="3 4">
    <name type="scientific">Nannocystis pusilla</name>
    <dbReference type="NCBI Taxonomy" id="889268"/>
    <lineage>
        <taxon>Bacteria</taxon>
        <taxon>Pseudomonadati</taxon>
        <taxon>Myxococcota</taxon>
        <taxon>Polyangia</taxon>
        <taxon>Nannocystales</taxon>
        <taxon>Nannocystaceae</taxon>
        <taxon>Nannocystis</taxon>
    </lineage>
</organism>
<dbReference type="EMBL" id="JAIRAU010000056">
    <property type="protein sequence ID" value="MBZ5715257.1"/>
    <property type="molecule type" value="Genomic_DNA"/>
</dbReference>
<evidence type="ECO:0000256" key="1">
    <source>
        <dbReference type="ARBA" id="ARBA00022729"/>
    </source>
</evidence>
<feature type="compositionally biased region" description="Low complexity" evidence="2">
    <location>
        <begin position="35"/>
        <end position="49"/>
    </location>
</feature>
<dbReference type="Pfam" id="PF02412">
    <property type="entry name" value="TSP_3"/>
    <property type="match status" value="2"/>
</dbReference>
<sequence length="292" mass="29573">MSFTPRFAISAALALTACIPSIIIGDVPLDEQASDAAATTHTTSSSDGVPGSGSGTSSGETTGLESSGGSGDSDATSLVTSGGLVDCTASTDPGPDQDGDGYPDACDNCPAVPNAEPAQELPWDSDYDEDGLGNACDDCPQSPGVGAVPGENCCDPRSDTCTKTFPGSTISYWCQPFPGGERFGCDTGMCVASYREACLGCPGPCIPAGGLDSAPSCPANSSCDCDKWSCLTRYCTVGDDSPCLDGNACIPWFKPGEAPAGLEALGVCARKDQGPCAGKSGRECATWTNWYL</sequence>
<gene>
    <name evidence="3" type="ORF">K7C98_38990</name>
</gene>
<dbReference type="Proteomes" id="UP001139031">
    <property type="component" value="Unassembled WGS sequence"/>
</dbReference>
<proteinExistence type="predicted"/>
<evidence type="ECO:0000313" key="3">
    <source>
        <dbReference type="EMBL" id="MBZ5715257.1"/>
    </source>
</evidence>